<dbReference type="OrthoDB" id="2309723at2759"/>
<feature type="transmembrane region" description="Helical" evidence="1">
    <location>
        <begin position="100"/>
        <end position="118"/>
    </location>
</feature>
<keyword evidence="1" id="KW-0812">Transmembrane</keyword>
<protein>
    <submittedName>
        <fullName evidence="2">Uncharacterized protein</fullName>
    </submittedName>
</protein>
<dbReference type="Proteomes" id="UP000016922">
    <property type="component" value="Unassembled WGS sequence"/>
</dbReference>
<feature type="transmembrane region" description="Helical" evidence="1">
    <location>
        <begin position="125"/>
        <end position="143"/>
    </location>
</feature>
<reference evidence="2 3" key="1">
    <citation type="journal article" date="2013" name="BMC Genomics">
        <title>Genomics-driven discovery of the pneumocandin biosynthetic gene cluster in the fungus Glarea lozoyensis.</title>
        <authorList>
            <person name="Chen L."/>
            <person name="Yue Q."/>
            <person name="Zhang X."/>
            <person name="Xiang M."/>
            <person name="Wang C."/>
            <person name="Li S."/>
            <person name="Che Y."/>
            <person name="Ortiz-Lopez F.J."/>
            <person name="Bills G.F."/>
            <person name="Liu X."/>
            <person name="An Z."/>
        </authorList>
    </citation>
    <scope>NUCLEOTIDE SEQUENCE [LARGE SCALE GENOMIC DNA]</scope>
    <source>
        <strain evidence="3">ATCC 20868 / MF5171</strain>
    </source>
</reference>
<feature type="transmembrane region" description="Helical" evidence="1">
    <location>
        <begin position="310"/>
        <end position="328"/>
    </location>
</feature>
<dbReference type="AlphaFoldDB" id="S3D9I5"/>
<dbReference type="KEGG" id="glz:GLAREA_10084"/>
<dbReference type="OMA" id="FISWTIN"/>
<feature type="transmembrane region" description="Helical" evidence="1">
    <location>
        <begin position="44"/>
        <end position="64"/>
    </location>
</feature>
<organism evidence="2 3">
    <name type="scientific">Glarea lozoyensis (strain ATCC 20868 / MF5171)</name>
    <dbReference type="NCBI Taxonomy" id="1116229"/>
    <lineage>
        <taxon>Eukaryota</taxon>
        <taxon>Fungi</taxon>
        <taxon>Dikarya</taxon>
        <taxon>Ascomycota</taxon>
        <taxon>Pezizomycotina</taxon>
        <taxon>Leotiomycetes</taxon>
        <taxon>Helotiales</taxon>
        <taxon>Helotiaceae</taxon>
        <taxon>Glarea</taxon>
    </lineage>
</organism>
<keyword evidence="3" id="KW-1185">Reference proteome</keyword>
<gene>
    <name evidence="2" type="ORF">GLAREA_10084</name>
</gene>
<evidence type="ECO:0000313" key="2">
    <source>
        <dbReference type="EMBL" id="EPE34390.1"/>
    </source>
</evidence>
<proteinExistence type="predicted"/>
<keyword evidence="1" id="KW-0472">Membrane</keyword>
<dbReference type="eggNOG" id="ENOG502SKWR">
    <property type="taxonomic scope" value="Eukaryota"/>
</dbReference>
<dbReference type="RefSeq" id="XP_008078325.1">
    <property type="nucleotide sequence ID" value="XM_008080134.1"/>
</dbReference>
<evidence type="ECO:0000313" key="3">
    <source>
        <dbReference type="Proteomes" id="UP000016922"/>
    </source>
</evidence>
<dbReference type="HOGENOM" id="CLU_068498_0_0_1"/>
<feature type="transmembrane region" description="Helical" evidence="1">
    <location>
        <begin position="163"/>
        <end position="190"/>
    </location>
</feature>
<dbReference type="STRING" id="1116229.S3D9I5"/>
<dbReference type="GeneID" id="19469131"/>
<name>S3D9I5_GLAL2</name>
<sequence>METSKYQLVDSLYGPGTVGAWLLTLSAVLISWTLNKSTRRKDTISIDLIGAVLLPMISAGHLVFQVYNLPYSITETITSSDVEVQKYASALEAPLNICETFSMVSLLAAACCGPWWGCVPKLRRLGVVLLAGSLSWGAENVMFATATLKGVKADDTKLSRPYLFFITPIVAASWGFLVICLFVGGAFWLIGKSTLAKVVGSDVDLEGTKPFWSLGCHSTDHGPAGDDVSMSRFEMAKLSGGSPKAWRQANRVMMAVSLLSVLFSPGSFVTSLISISMSTLGAKEASAEGTHRLLMFIPASNGSMNNLDQILAFVGGVLVLLWSIRAVYTSRENSTENVRRRLLRRRSI</sequence>
<evidence type="ECO:0000256" key="1">
    <source>
        <dbReference type="SAM" id="Phobius"/>
    </source>
</evidence>
<accession>S3D9I5</accession>
<feature type="transmembrane region" description="Helical" evidence="1">
    <location>
        <begin position="12"/>
        <end position="32"/>
    </location>
</feature>
<keyword evidence="1" id="KW-1133">Transmembrane helix</keyword>
<feature type="transmembrane region" description="Helical" evidence="1">
    <location>
        <begin position="252"/>
        <end position="275"/>
    </location>
</feature>
<dbReference type="EMBL" id="KE145356">
    <property type="protein sequence ID" value="EPE34390.1"/>
    <property type="molecule type" value="Genomic_DNA"/>
</dbReference>